<dbReference type="Gene3D" id="1.10.245.10">
    <property type="entry name" value="SWIB/MDM2 domain"/>
    <property type="match status" value="1"/>
</dbReference>
<dbReference type="CDD" id="cd11608">
    <property type="entry name" value="eIF2D_C"/>
    <property type="match status" value="1"/>
</dbReference>
<dbReference type="Pfam" id="PF01253">
    <property type="entry name" value="SUI1"/>
    <property type="match status" value="1"/>
</dbReference>
<evidence type="ECO:0000259" key="4">
    <source>
        <dbReference type="PROSITE" id="PS51925"/>
    </source>
</evidence>
<dbReference type="Pfam" id="PF25304">
    <property type="entry name" value="WHD_eIF2D"/>
    <property type="match status" value="1"/>
</dbReference>
<evidence type="ECO:0000259" key="3">
    <source>
        <dbReference type="PROSITE" id="PS50296"/>
    </source>
</evidence>
<dbReference type="InterPro" id="IPR039757">
    <property type="entry name" value="EIF2D"/>
</dbReference>
<dbReference type="InterPro" id="IPR039759">
    <property type="entry name" value="eIF2D_SUI1"/>
</dbReference>
<dbReference type="EMBL" id="JAAAJB010000430">
    <property type="protein sequence ID" value="KAG0256018.1"/>
    <property type="molecule type" value="Genomic_DNA"/>
</dbReference>
<evidence type="ECO:0000256" key="1">
    <source>
        <dbReference type="ARBA" id="ARBA00010359"/>
    </source>
</evidence>
<dbReference type="InterPro" id="IPR048248">
    <property type="entry name" value="PUA_eIF2d-like"/>
</dbReference>
<dbReference type="PANTHER" id="PTHR12217">
    <property type="entry name" value="EUKARYOTIC TRANSLATION INITIATION FACTOR 2D"/>
    <property type="match status" value="1"/>
</dbReference>
<feature type="compositionally biased region" description="Acidic residues" evidence="2">
    <location>
        <begin position="273"/>
        <end position="294"/>
    </location>
</feature>
<feature type="compositionally biased region" description="Low complexity" evidence="2">
    <location>
        <begin position="305"/>
        <end position="315"/>
    </location>
</feature>
<name>A0A9P6PXP8_9FUNG</name>
<organism evidence="5 6">
    <name type="scientific">Actinomortierella ambigua</name>
    <dbReference type="NCBI Taxonomy" id="1343610"/>
    <lineage>
        <taxon>Eukaryota</taxon>
        <taxon>Fungi</taxon>
        <taxon>Fungi incertae sedis</taxon>
        <taxon>Mucoromycota</taxon>
        <taxon>Mortierellomycotina</taxon>
        <taxon>Mortierellomycetes</taxon>
        <taxon>Mortierellales</taxon>
        <taxon>Mortierellaceae</taxon>
        <taxon>Actinomortierella</taxon>
    </lineage>
</organism>
<dbReference type="GO" id="GO:0003743">
    <property type="term" value="F:translation initiation factor activity"/>
    <property type="evidence" value="ECO:0007669"/>
    <property type="project" value="InterPro"/>
</dbReference>
<evidence type="ECO:0000313" key="5">
    <source>
        <dbReference type="EMBL" id="KAG0256018.1"/>
    </source>
</evidence>
<dbReference type="InterPro" id="IPR036877">
    <property type="entry name" value="SUI1_dom_sf"/>
</dbReference>
<evidence type="ECO:0000256" key="2">
    <source>
        <dbReference type="SAM" id="MobiDB-lite"/>
    </source>
</evidence>
<dbReference type="Gene3D" id="3.10.400.20">
    <property type="match status" value="1"/>
</dbReference>
<dbReference type="Gene3D" id="3.30.780.10">
    <property type="entry name" value="SUI1-like domain"/>
    <property type="match status" value="1"/>
</dbReference>
<feature type="region of interest" description="Disordered" evidence="2">
    <location>
        <begin position="14"/>
        <end position="71"/>
    </location>
</feature>
<evidence type="ECO:0008006" key="7">
    <source>
        <dbReference type="Google" id="ProtNLM"/>
    </source>
</evidence>
<dbReference type="Proteomes" id="UP000807716">
    <property type="component" value="Unassembled WGS sequence"/>
</dbReference>
<feature type="domain" description="SUI1" evidence="3">
    <location>
        <begin position="580"/>
        <end position="656"/>
    </location>
</feature>
<feature type="region of interest" description="Disordered" evidence="2">
    <location>
        <begin position="247"/>
        <end position="320"/>
    </location>
</feature>
<dbReference type="PROSITE" id="PS50890">
    <property type="entry name" value="PUA"/>
    <property type="match status" value="1"/>
</dbReference>
<dbReference type="InterPro" id="IPR057429">
    <property type="entry name" value="WH_eIF2D"/>
</dbReference>
<dbReference type="InterPro" id="IPR036885">
    <property type="entry name" value="SWIB_MDM2_dom_sf"/>
</dbReference>
<dbReference type="Pfam" id="PF26292">
    <property type="entry name" value="PUA_elF2D"/>
    <property type="match status" value="1"/>
</dbReference>
<dbReference type="AlphaFoldDB" id="A0A9P6PXP8"/>
<dbReference type="FunFam" id="3.30.780.10:FF:000008">
    <property type="entry name" value="eukaryotic translation initiation factor 2D"/>
    <property type="match status" value="1"/>
</dbReference>
<reference evidence="5" key="1">
    <citation type="journal article" date="2020" name="Fungal Divers.">
        <title>Resolving the Mortierellaceae phylogeny through synthesis of multi-gene phylogenetics and phylogenomics.</title>
        <authorList>
            <person name="Vandepol N."/>
            <person name="Liber J."/>
            <person name="Desiro A."/>
            <person name="Na H."/>
            <person name="Kennedy M."/>
            <person name="Barry K."/>
            <person name="Grigoriev I.V."/>
            <person name="Miller A.N."/>
            <person name="O'Donnell K."/>
            <person name="Stajich J.E."/>
            <person name="Bonito G."/>
        </authorList>
    </citation>
    <scope>NUCLEOTIDE SEQUENCE</scope>
    <source>
        <strain evidence="5">BC1065</strain>
    </source>
</reference>
<dbReference type="PANTHER" id="PTHR12217:SF4">
    <property type="entry name" value="EUKARYOTIC TRANSLATION INITIATION FACTOR 2D"/>
    <property type="match status" value="1"/>
</dbReference>
<dbReference type="CDD" id="cd21156">
    <property type="entry name" value="PUA_eIF2d-like"/>
    <property type="match status" value="1"/>
</dbReference>
<protein>
    <recommendedName>
        <fullName evidence="7">SUI1 domain-containing protein</fullName>
    </recommendedName>
</protein>
<dbReference type="GO" id="GO:0001731">
    <property type="term" value="P:formation of translation preinitiation complex"/>
    <property type="evidence" value="ECO:0007669"/>
    <property type="project" value="InterPro"/>
</dbReference>
<dbReference type="PROSITE" id="PS50296">
    <property type="entry name" value="SUI1"/>
    <property type="match status" value="1"/>
</dbReference>
<dbReference type="InterPro" id="IPR058886">
    <property type="entry name" value="SWIB_eIF2D"/>
</dbReference>
<feature type="domain" description="DM2" evidence="4">
    <location>
        <begin position="464"/>
        <end position="549"/>
    </location>
</feature>
<dbReference type="InterPro" id="IPR001950">
    <property type="entry name" value="SUI1"/>
</dbReference>
<evidence type="ECO:0000313" key="6">
    <source>
        <dbReference type="Proteomes" id="UP000807716"/>
    </source>
</evidence>
<feature type="compositionally biased region" description="Low complexity" evidence="2">
    <location>
        <begin position="44"/>
        <end position="64"/>
    </location>
</feature>
<sequence length="672" mass="74325">MFKKPVATIKSFSPLRSSDRRRLRDEILATYPALATKSQTTTEQQQQQQQQQQNQQQQQQQQPQEHSDAPSLQSIITPEGLQSAKFSSYIDEPGTIYTDPQGTPLWFRVRGATKKSDTVLIPSVYTLWRVPDFLPSLLTWNPVIDKLKNGADLMLPGVIVSSAIEIPVLDEGAIVAIKARGNKYPLAVGFMATPTSVLTTSRASPTAPRGKAVHILHICDDHLWTMGSKDPLPDDWASTQPVALDKDYETEGEEDDDEDDDDDNNAGHHAEETIDNNADDDQQNSAEEGEEDDKEKEIKEEAAEQETTTTTTTQTEPEKPVLTVAEVDKFLHNALLQALKFKLTEAQAKELLPMKSSILYDSYILPCRARGRASEADIKRSSWKKVAKWLKVVEKQGLIKCKEMKGELVLTAVSWQHPQLKEFAGHKTVETQQQQIKQAAAVAEASAQQGKTGGGSNTSLKVLEGYRPSGSSVIFFETIGQPLDHCYSLAELKALIATYIKEKSLADPKNQRLIVLDEVLTQALAKKGDSANRIPRDLGVERLSNNMTLFHAVLVTPTAASSSTVDQKDIKFVKGAVKPVQLLQEVRTGRKTATRISGLEHFKIDVDAFGQELQVLCASSVAITALQGASPKLNLREIMVQGPQMKRVSELLMDRGVPKKYIVTQDKTAKKK</sequence>
<dbReference type="Pfam" id="PF26291">
    <property type="entry name" value="SWIB_eIF2D"/>
    <property type="match status" value="1"/>
</dbReference>
<feature type="compositionally biased region" description="Basic and acidic residues" evidence="2">
    <location>
        <begin position="17"/>
        <end position="27"/>
    </location>
</feature>
<feature type="compositionally biased region" description="Acidic residues" evidence="2">
    <location>
        <begin position="250"/>
        <end position="264"/>
    </location>
</feature>
<proteinExistence type="inferred from homology"/>
<accession>A0A9P6PXP8</accession>
<dbReference type="SUPFAM" id="SSF47592">
    <property type="entry name" value="SWIB/MDM2 domain"/>
    <property type="match status" value="1"/>
</dbReference>
<dbReference type="PROSITE" id="PS51925">
    <property type="entry name" value="SWIB_MDM2"/>
    <property type="match status" value="1"/>
</dbReference>
<gene>
    <name evidence="5" type="ORF">DFQ27_005962</name>
</gene>
<comment type="similarity">
    <text evidence="1">Belongs to the eIF2D family.</text>
</comment>
<comment type="caution">
    <text evidence="5">The sequence shown here is derived from an EMBL/GenBank/DDBJ whole genome shotgun (WGS) entry which is preliminary data.</text>
</comment>
<dbReference type="SUPFAM" id="SSF55159">
    <property type="entry name" value="eIF1-like"/>
    <property type="match status" value="1"/>
</dbReference>
<keyword evidence="6" id="KW-1185">Reference proteome</keyword>
<dbReference type="OrthoDB" id="199771at2759"/>
<dbReference type="SUPFAM" id="SSF88697">
    <property type="entry name" value="PUA domain-like"/>
    <property type="match status" value="1"/>
</dbReference>
<dbReference type="InterPro" id="IPR015947">
    <property type="entry name" value="PUA-like_sf"/>
</dbReference>
<dbReference type="InterPro" id="IPR003121">
    <property type="entry name" value="SWIB_MDM2_domain"/>
</dbReference>